<sequence length="364" mass="38814">MASGPPSRGPEGLGVRRAAQGSLEQPFLEAHVDIGAVLRPPVGIHQHPVVEVIGRQVALEGLAHPGDRGLVRRAIGHVLGEGDLLRGLGEELERLHRRLAVLRALRHHPEAGLRGPLRPVDLDALLGAADRATDPDETHARLAAVEKLLGLRAGVPPHDVVLDRVELLQRALDIQRIELLGGHAVGQQRGLEDAARRVFPHRAHARELLEVEEVLVALRRGGELGRVIGQNRRLDVRGDAVGAGGAGDELVAVHDRVVDRLEPLGIAVEPEAVVGDHDVPVDRAAFDHRLQLGVARGAVLTDGDLGVGGGERREIGLGLGLLIAAAIARHGEGGFGQRRIGGQHEGPGEQRAPQIVLHSWLPCW</sequence>
<protein>
    <submittedName>
        <fullName evidence="1">Uncharacterized protein</fullName>
    </submittedName>
</protein>
<gene>
    <name evidence="1" type="ORF">SDC9_40106</name>
</gene>
<dbReference type="EMBL" id="VSSQ01000410">
    <property type="protein sequence ID" value="MPL93958.1"/>
    <property type="molecule type" value="Genomic_DNA"/>
</dbReference>
<name>A0A644VRE3_9ZZZZ</name>
<accession>A0A644VRE3</accession>
<reference evidence="1" key="1">
    <citation type="submission" date="2019-08" db="EMBL/GenBank/DDBJ databases">
        <authorList>
            <person name="Kucharzyk K."/>
            <person name="Murdoch R.W."/>
            <person name="Higgins S."/>
            <person name="Loffler F."/>
        </authorList>
    </citation>
    <scope>NUCLEOTIDE SEQUENCE</scope>
</reference>
<dbReference type="AlphaFoldDB" id="A0A644VRE3"/>
<proteinExistence type="predicted"/>
<comment type="caution">
    <text evidence="1">The sequence shown here is derived from an EMBL/GenBank/DDBJ whole genome shotgun (WGS) entry which is preliminary data.</text>
</comment>
<evidence type="ECO:0000313" key="1">
    <source>
        <dbReference type="EMBL" id="MPL93958.1"/>
    </source>
</evidence>
<organism evidence="1">
    <name type="scientific">bioreactor metagenome</name>
    <dbReference type="NCBI Taxonomy" id="1076179"/>
    <lineage>
        <taxon>unclassified sequences</taxon>
        <taxon>metagenomes</taxon>
        <taxon>ecological metagenomes</taxon>
    </lineage>
</organism>